<evidence type="ECO:0000256" key="12">
    <source>
        <dbReference type="ARBA" id="ARBA00042615"/>
    </source>
</evidence>
<evidence type="ECO:0000256" key="1">
    <source>
        <dbReference type="ARBA" id="ARBA00001561"/>
    </source>
</evidence>
<dbReference type="InterPro" id="IPR002502">
    <property type="entry name" value="Amidase_domain"/>
</dbReference>
<name>A0ABU3A1F5_9GAMM</name>
<comment type="caution">
    <text evidence="14">The sequence shown here is derived from an EMBL/GenBank/DDBJ whole genome shotgun (WGS) entry which is preliminary data.</text>
</comment>
<dbReference type="RefSeq" id="WP_311579437.1">
    <property type="nucleotide sequence ID" value="NZ_JAVRIF010000003.1"/>
</dbReference>
<comment type="subcellular location">
    <subcellularLocation>
        <location evidence="3">Cytoplasm</location>
    </subcellularLocation>
</comment>
<keyword evidence="9" id="KW-0862">Zinc</keyword>
<evidence type="ECO:0000256" key="6">
    <source>
        <dbReference type="ARBA" id="ARBA00022490"/>
    </source>
</evidence>
<dbReference type="EC" id="3.5.1.28" evidence="5"/>
<evidence type="ECO:0000256" key="3">
    <source>
        <dbReference type="ARBA" id="ARBA00004496"/>
    </source>
</evidence>
<dbReference type="Proteomes" id="UP001266357">
    <property type="component" value="Unassembled WGS sequence"/>
</dbReference>
<comment type="similarity">
    <text evidence="4">Belongs to the N-acetylmuramoyl-L-alanine amidase 2 family.</text>
</comment>
<organism evidence="14 15">
    <name type="scientific">Thalassotalea castellviae</name>
    <dbReference type="NCBI Taxonomy" id="3075612"/>
    <lineage>
        <taxon>Bacteria</taxon>
        <taxon>Pseudomonadati</taxon>
        <taxon>Pseudomonadota</taxon>
        <taxon>Gammaproteobacteria</taxon>
        <taxon>Alteromonadales</taxon>
        <taxon>Colwelliaceae</taxon>
        <taxon>Thalassotalea</taxon>
    </lineage>
</organism>
<sequence>MPKPTISQSDAIMTINQGWLEQAEKCISPHYDQREHCASDEISLLVIHNISLPARQFGGQYISDLFLGRLDPQAHPSFEEIYQLRVSAHCLIRRDGQIIQYVSFNDRAWHAGVSNYQGKEKCNDFSIGIELEGADDIPYTNEQYQQLSQLTLSLITTYPLIAGNITGHCDIAPSRKTDPGDAFDWQKYQQMILNN</sequence>
<dbReference type="Pfam" id="PF01510">
    <property type="entry name" value="Amidase_2"/>
    <property type="match status" value="1"/>
</dbReference>
<dbReference type="GO" id="GO:0008745">
    <property type="term" value="F:N-acetylmuramoyl-L-alanine amidase activity"/>
    <property type="evidence" value="ECO:0007669"/>
    <property type="project" value="UniProtKB-EC"/>
</dbReference>
<evidence type="ECO:0000313" key="14">
    <source>
        <dbReference type="EMBL" id="MDT0603377.1"/>
    </source>
</evidence>
<dbReference type="InterPro" id="IPR051206">
    <property type="entry name" value="NAMLAA_amidase_2"/>
</dbReference>
<dbReference type="CDD" id="cd06583">
    <property type="entry name" value="PGRP"/>
    <property type="match status" value="1"/>
</dbReference>
<evidence type="ECO:0000313" key="15">
    <source>
        <dbReference type="Proteomes" id="UP001266357"/>
    </source>
</evidence>
<dbReference type="InterPro" id="IPR036505">
    <property type="entry name" value="Amidase/PGRP_sf"/>
</dbReference>
<dbReference type="EMBL" id="JAVRIF010000003">
    <property type="protein sequence ID" value="MDT0603377.1"/>
    <property type="molecule type" value="Genomic_DNA"/>
</dbReference>
<keyword evidence="7" id="KW-0479">Metal-binding</keyword>
<dbReference type="SUPFAM" id="SSF55846">
    <property type="entry name" value="N-acetylmuramoyl-L-alanine amidase-like"/>
    <property type="match status" value="1"/>
</dbReference>
<dbReference type="PANTHER" id="PTHR30417">
    <property type="entry name" value="N-ACETYLMURAMOYL-L-ALANINE AMIDASE AMID"/>
    <property type="match status" value="1"/>
</dbReference>
<evidence type="ECO:0000256" key="7">
    <source>
        <dbReference type="ARBA" id="ARBA00022723"/>
    </source>
</evidence>
<dbReference type="Gene3D" id="3.40.80.10">
    <property type="entry name" value="Peptidoglycan recognition protein-like"/>
    <property type="match status" value="1"/>
</dbReference>
<dbReference type="PANTHER" id="PTHR30417:SF4">
    <property type="entry name" value="1,6-ANHYDRO-N-ACETYLMURAMYL-L-ALANINE AMIDASE AMPD"/>
    <property type="match status" value="1"/>
</dbReference>
<evidence type="ECO:0000256" key="8">
    <source>
        <dbReference type="ARBA" id="ARBA00022801"/>
    </source>
</evidence>
<evidence type="ECO:0000256" key="4">
    <source>
        <dbReference type="ARBA" id="ARBA00007553"/>
    </source>
</evidence>
<evidence type="ECO:0000256" key="2">
    <source>
        <dbReference type="ARBA" id="ARBA00001947"/>
    </source>
</evidence>
<comment type="catalytic activity">
    <reaction evidence="1">
        <text>Hydrolyzes the link between N-acetylmuramoyl residues and L-amino acid residues in certain cell-wall glycopeptides.</text>
        <dbReference type="EC" id="3.5.1.28"/>
    </reaction>
</comment>
<feature type="domain" description="N-acetylmuramoyl-L-alanine amidase" evidence="13">
    <location>
        <begin position="32"/>
        <end position="180"/>
    </location>
</feature>
<dbReference type="SMART" id="SM00644">
    <property type="entry name" value="Ami_2"/>
    <property type="match status" value="1"/>
</dbReference>
<evidence type="ECO:0000256" key="11">
    <source>
        <dbReference type="ARBA" id="ARBA00039257"/>
    </source>
</evidence>
<comment type="cofactor">
    <cofactor evidence="2">
        <name>Zn(2+)</name>
        <dbReference type="ChEBI" id="CHEBI:29105"/>
    </cofactor>
</comment>
<evidence type="ECO:0000256" key="10">
    <source>
        <dbReference type="ARBA" id="ARBA00023316"/>
    </source>
</evidence>
<evidence type="ECO:0000256" key="9">
    <source>
        <dbReference type="ARBA" id="ARBA00022833"/>
    </source>
</evidence>
<keyword evidence="10" id="KW-0961">Cell wall biogenesis/degradation</keyword>
<dbReference type="NCBIfam" id="NF008758">
    <property type="entry name" value="PRK11789.1"/>
    <property type="match status" value="1"/>
</dbReference>
<protein>
    <recommendedName>
        <fullName evidence="11">1,6-anhydro-N-acetylmuramyl-L-alanine amidase AmpD</fullName>
        <ecNumber evidence="5">3.5.1.28</ecNumber>
    </recommendedName>
    <alternativeName>
        <fullName evidence="12">N-acetylmuramoyl-L-alanine amidase</fullName>
    </alternativeName>
</protein>
<keyword evidence="15" id="KW-1185">Reference proteome</keyword>
<proteinExistence type="inferred from homology"/>
<reference evidence="14 15" key="1">
    <citation type="submission" date="2023-09" db="EMBL/GenBank/DDBJ databases">
        <authorList>
            <person name="Rey-Velasco X."/>
        </authorList>
    </citation>
    <scope>NUCLEOTIDE SEQUENCE [LARGE SCALE GENOMIC DNA]</scope>
    <source>
        <strain evidence="14 15">W431</strain>
    </source>
</reference>
<keyword evidence="6" id="KW-0963">Cytoplasm</keyword>
<keyword evidence="8 14" id="KW-0378">Hydrolase</keyword>
<gene>
    <name evidence="14" type="primary">ampD</name>
    <name evidence="14" type="ORF">RM573_07190</name>
</gene>
<accession>A0ABU3A1F5</accession>
<evidence type="ECO:0000256" key="5">
    <source>
        <dbReference type="ARBA" id="ARBA00011901"/>
    </source>
</evidence>
<evidence type="ECO:0000259" key="13">
    <source>
        <dbReference type="SMART" id="SM00644"/>
    </source>
</evidence>